<sequence>MQRFLLSATTKHSRARVPHPRRAPHGIRSSHAAYIEAQPATTPLFQRVPPWWARWTWALIACDIFLTGSAIELTWNNWYKLVEDFSTPPNKKGSTSSSAVEAQPAAAKNWEPRPTWQRAGLCLAHLGLGVGCAVALLVTQTRFVRTFAVLPPLTPSVIKALTRIPHGTNKPEGRVFIQCAHNWRKNGQFFPLSHCSLEQGRDPSEILLRVRDERGHWHIGLEDSVIHGGNVGRNTGKAQQAILSAWKGKKIGKFTGTGNNEDVDKRWKSGPVKSNR</sequence>
<accession>A0ACD3B9A5</accession>
<reference evidence="1 2" key="1">
    <citation type="journal article" date="2019" name="Nat. Ecol. Evol.">
        <title>Megaphylogeny resolves global patterns of mushroom evolution.</title>
        <authorList>
            <person name="Varga T."/>
            <person name="Krizsan K."/>
            <person name="Foldi C."/>
            <person name="Dima B."/>
            <person name="Sanchez-Garcia M."/>
            <person name="Sanchez-Ramirez S."/>
            <person name="Szollosi G.J."/>
            <person name="Szarkandi J.G."/>
            <person name="Papp V."/>
            <person name="Albert L."/>
            <person name="Andreopoulos W."/>
            <person name="Angelini C."/>
            <person name="Antonin V."/>
            <person name="Barry K.W."/>
            <person name="Bougher N.L."/>
            <person name="Buchanan P."/>
            <person name="Buyck B."/>
            <person name="Bense V."/>
            <person name="Catcheside P."/>
            <person name="Chovatia M."/>
            <person name="Cooper J."/>
            <person name="Damon W."/>
            <person name="Desjardin D."/>
            <person name="Finy P."/>
            <person name="Geml J."/>
            <person name="Haridas S."/>
            <person name="Hughes K."/>
            <person name="Justo A."/>
            <person name="Karasinski D."/>
            <person name="Kautmanova I."/>
            <person name="Kiss B."/>
            <person name="Kocsube S."/>
            <person name="Kotiranta H."/>
            <person name="LaButti K.M."/>
            <person name="Lechner B.E."/>
            <person name="Liimatainen K."/>
            <person name="Lipzen A."/>
            <person name="Lukacs Z."/>
            <person name="Mihaltcheva S."/>
            <person name="Morgado L.N."/>
            <person name="Niskanen T."/>
            <person name="Noordeloos M.E."/>
            <person name="Ohm R.A."/>
            <person name="Ortiz-Santana B."/>
            <person name="Ovrebo C."/>
            <person name="Racz N."/>
            <person name="Riley R."/>
            <person name="Savchenko A."/>
            <person name="Shiryaev A."/>
            <person name="Soop K."/>
            <person name="Spirin V."/>
            <person name="Szebenyi C."/>
            <person name="Tomsovsky M."/>
            <person name="Tulloss R.E."/>
            <person name="Uehling J."/>
            <person name="Grigoriev I.V."/>
            <person name="Vagvolgyi C."/>
            <person name="Papp T."/>
            <person name="Martin F.M."/>
            <person name="Miettinen O."/>
            <person name="Hibbett D.S."/>
            <person name="Nagy L.G."/>
        </authorList>
    </citation>
    <scope>NUCLEOTIDE SEQUENCE [LARGE SCALE GENOMIC DNA]</scope>
    <source>
        <strain evidence="1 2">NL-1719</strain>
    </source>
</reference>
<evidence type="ECO:0000313" key="2">
    <source>
        <dbReference type="Proteomes" id="UP000308600"/>
    </source>
</evidence>
<name>A0ACD3B9A5_9AGAR</name>
<organism evidence="1 2">
    <name type="scientific">Pluteus cervinus</name>
    <dbReference type="NCBI Taxonomy" id="181527"/>
    <lineage>
        <taxon>Eukaryota</taxon>
        <taxon>Fungi</taxon>
        <taxon>Dikarya</taxon>
        <taxon>Basidiomycota</taxon>
        <taxon>Agaricomycotina</taxon>
        <taxon>Agaricomycetes</taxon>
        <taxon>Agaricomycetidae</taxon>
        <taxon>Agaricales</taxon>
        <taxon>Pluteineae</taxon>
        <taxon>Pluteaceae</taxon>
        <taxon>Pluteus</taxon>
    </lineage>
</organism>
<dbReference type="EMBL" id="ML208267">
    <property type="protein sequence ID" value="TFK74683.1"/>
    <property type="molecule type" value="Genomic_DNA"/>
</dbReference>
<dbReference type="Proteomes" id="UP000308600">
    <property type="component" value="Unassembled WGS sequence"/>
</dbReference>
<evidence type="ECO:0000313" key="1">
    <source>
        <dbReference type="EMBL" id="TFK74683.1"/>
    </source>
</evidence>
<proteinExistence type="predicted"/>
<keyword evidence="2" id="KW-1185">Reference proteome</keyword>
<protein>
    <submittedName>
        <fullName evidence="1">Uncharacterized protein</fullName>
    </submittedName>
</protein>
<gene>
    <name evidence="1" type="ORF">BDN72DRAFT_812623</name>
</gene>